<dbReference type="PANTHER" id="PTHR33090">
    <property type="entry name" value="DUF3774 DOMAIN PROTEIN-RELATED"/>
    <property type="match status" value="1"/>
</dbReference>
<dbReference type="STRING" id="51240.A0A2I4DVI8"/>
<evidence type="ECO:0000313" key="1">
    <source>
        <dbReference type="Proteomes" id="UP000235220"/>
    </source>
</evidence>
<proteinExistence type="predicted"/>
<keyword evidence="1" id="KW-1185">Reference proteome</keyword>
<evidence type="ECO:0000313" key="2">
    <source>
        <dbReference type="RefSeq" id="XP_018811157.1"/>
    </source>
</evidence>
<dbReference type="InterPro" id="IPR022251">
    <property type="entry name" value="DUF3774_wound-induced"/>
</dbReference>
<name>A0A2I4DVI8_JUGRE</name>
<dbReference type="GeneID" id="108983834"/>
<dbReference type="Proteomes" id="UP000235220">
    <property type="component" value="Chromosome 1"/>
</dbReference>
<protein>
    <submittedName>
        <fullName evidence="2">Uncharacterized protein LOC108983834</fullName>
    </submittedName>
</protein>
<gene>
    <name evidence="2" type="primary">LOC108983834</name>
</gene>
<reference evidence="2" key="1">
    <citation type="submission" date="2025-08" db="UniProtKB">
        <authorList>
            <consortium name="RefSeq"/>
        </authorList>
    </citation>
    <scope>IDENTIFICATION</scope>
    <source>
        <tissue evidence="2">Leaves</tissue>
    </source>
</reference>
<dbReference type="Pfam" id="PF12609">
    <property type="entry name" value="DUF3774"/>
    <property type="match status" value="1"/>
</dbReference>
<accession>A0A2I4DVI8</accession>
<dbReference type="KEGG" id="jre:108983834"/>
<dbReference type="RefSeq" id="XP_018811157.1">
    <property type="nucleotide sequence ID" value="XM_018955612.2"/>
</dbReference>
<dbReference type="InParanoid" id="A0A2I4DVI8"/>
<dbReference type="AlphaFoldDB" id="A0A2I4DVI8"/>
<organism evidence="1 2">
    <name type="scientific">Juglans regia</name>
    <name type="common">English walnut</name>
    <dbReference type="NCBI Taxonomy" id="51240"/>
    <lineage>
        <taxon>Eukaryota</taxon>
        <taxon>Viridiplantae</taxon>
        <taxon>Streptophyta</taxon>
        <taxon>Embryophyta</taxon>
        <taxon>Tracheophyta</taxon>
        <taxon>Spermatophyta</taxon>
        <taxon>Magnoliopsida</taxon>
        <taxon>eudicotyledons</taxon>
        <taxon>Gunneridae</taxon>
        <taxon>Pentapetalae</taxon>
        <taxon>rosids</taxon>
        <taxon>fabids</taxon>
        <taxon>Fagales</taxon>
        <taxon>Juglandaceae</taxon>
        <taxon>Juglans</taxon>
    </lineage>
</organism>
<dbReference type="FunCoup" id="A0A2I4DVI8">
    <property type="interactions" value="885"/>
</dbReference>
<sequence>MSSTSRAIVAASIAVVEAMKDQMGICRWNYMLRSPQQNTMNHLRRLSQAKSLSSSTSAVVSSEVREEQMKKSEESLRKVMYLSCWGPNY</sequence>